<feature type="domain" description="Fumarylacetoacetase-like C-terminal" evidence="2">
    <location>
        <begin position="61"/>
        <end position="247"/>
    </location>
</feature>
<dbReference type="AlphaFoldDB" id="A0A930VMY9"/>
<evidence type="ECO:0000313" key="4">
    <source>
        <dbReference type="Proteomes" id="UP000660668"/>
    </source>
</evidence>
<accession>A0A930VMY9</accession>
<evidence type="ECO:0000313" key="3">
    <source>
        <dbReference type="EMBL" id="MBF4767783.1"/>
    </source>
</evidence>
<keyword evidence="4" id="KW-1185">Reference proteome</keyword>
<dbReference type="InterPro" id="IPR011234">
    <property type="entry name" value="Fumarylacetoacetase-like_C"/>
</dbReference>
<dbReference type="GO" id="GO:0008684">
    <property type="term" value="F:2-oxopent-4-enoate hydratase activity"/>
    <property type="evidence" value="ECO:0007669"/>
    <property type="project" value="TreeGrafter"/>
</dbReference>
<reference evidence="3" key="1">
    <citation type="submission" date="2020-11" db="EMBL/GenBank/DDBJ databases">
        <title>Nocardioides cynanchi sp. nov., isolated from soil of rhizosphere of Cynanchum wilfordii.</title>
        <authorList>
            <person name="Lee J.-S."/>
            <person name="Suh M.K."/>
            <person name="Kim J.-S."/>
        </authorList>
    </citation>
    <scope>NUCLEOTIDE SEQUENCE</scope>
    <source>
        <strain evidence="3">KCTC 19276</strain>
    </source>
</reference>
<proteinExistence type="predicted"/>
<dbReference type="SUPFAM" id="SSF56529">
    <property type="entry name" value="FAH"/>
    <property type="match status" value="1"/>
</dbReference>
<dbReference type="RefSeq" id="WP_194695936.1">
    <property type="nucleotide sequence ID" value="NZ_JADKPO010000009.1"/>
</dbReference>
<dbReference type="Pfam" id="PF01557">
    <property type="entry name" value="FAA_hydrolase"/>
    <property type="match status" value="1"/>
</dbReference>
<dbReference type="InterPro" id="IPR036663">
    <property type="entry name" value="Fumarylacetoacetase_C_sf"/>
</dbReference>
<dbReference type="PANTHER" id="PTHR30143">
    <property type="entry name" value="ACID HYDRATASE"/>
    <property type="match status" value="1"/>
</dbReference>
<evidence type="ECO:0000259" key="2">
    <source>
        <dbReference type="Pfam" id="PF01557"/>
    </source>
</evidence>
<name>A0A930VMY9_9ACTN</name>
<comment type="caution">
    <text evidence="3">The sequence shown here is derived from an EMBL/GenBank/DDBJ whole genome shotgun (WGS) entry which is preliminary data.</text>
</comment>
<dbReference type="Proteomes" id="UP000660668">
    <property type="component" value="Unassembled WGS sequence"/>
</dbReference>
<keyword evidence="1" id="KW-0456">Lyase</keyword>
<protein>
    <submittedName>
        <fullName evidence="3">4-oxalocrotonate decarboxylase</fullName>
    </submittedName>
</protein>
<dbReference type="PANTHER" id="PTHR30143:SF0">
    <property type="entry name" value="2-KETO-4-PENTENOATE HYDRATASE"/>
    <property type="match status" value="1"/>
</dbReference>
<dbReference type="Gene3D" id="3.90.850.10">
    <property type="entry name" value="Fumarylacetoacetase-like, C-terminal domain"/>
    <property type="match status" value="1"/>
</dbReference>
<gene>
    <name evidence="3" type="ORF">ISU10_08390</name>
</gene>
<dbReference type="GO" id="GO:0005737">
    <property type="term" value="C:cytoplasm"/>
    <property type="evidence" value="ECO:0007669"/>
    <property type="project" value="TreeGrafter"/>
</dbReference>
<organism evidence="3 4">
    <name type="scientific">Nocardioides agariphilus</name>
    <dbReference type="NCBI Taxonomy" id="433664"/>
    <lineage>
        <taxon>Bacteria</taxon>
        <taxon>Bacillati</taxon>
        <taxon>Actinomycetota</taxon>
        <taxon>Actinomycetes</taxon>
        <taxon>Propionibacteriales</taxon>
        <taxon>Nocardioidaceae</taxon>
        <taxon>Nocardioides</taxon>
    </lineage>
</organism>
<evidence type="ECO:0000256" key="1">
    <source>
        <dbReference type="ARBA" id="ARBA00023239"/>
    </source>
</evidence>
<sequence length="252" mass="26724">MNDYADLPRRLADAITTRTAISPDADELTVSRAYELQDELISLLGRAPVAAKLGLTSVAKQQQMNVDEPAYGWLLQGSHVEVGNELACGELIQPRVEPEIAFLMGRDLEGPDVTATDVLRATEAVLPAIDVLDSRYAGYWFTLPAVVADNVSSARYAVGNPVPLSQIDLRLVGCVFEVDGRLVATAAGAAILDHPAAAVAWFVRALALRGRRLEAGTLVLAGAMTAAVPVSPGQVVRATIDRIGSVELRCGP</sequence>
<dbReference type="InterPro" id="IPR050772">
    <property type="entry name" value="Hydratase-Decarb/MhpD_sf"/>
</dbReference>
<dbReference type="EMBL" id="JADKPO010000009">
    <property type="protein sequence ID" value="MBF4767783.1"/>
    <property type="molecule type" value="Genomic_DNA"/>
</dbReference>